<comment type="subcellular location">
    <subcellularLocation>
        <location evidence="1">Endomembrane system</location>
        <topology evidence="1">Multi-pass membrane protein</topology>
    </subcellularLocation>
</comment>
<comment type="caution">
    <text evidence="7">The sequence shown here is derived from an EMBL/GenBank/DDBJ whole genome shotgun (WGS) entry which is preliminary data.</text>
</comment>
<dbReference type="InterPro" id="IPR036259">
    <property type="entry name" value="MFS_trans_sf"/>
</dbReference>
<evidence type="ECO:0000313" key="8">
    <source>
        <dbReference type="Proteomes" id="UP001181347"/>
    </source>
</evidence>
<dbReference type="InterPro" id="IPR051337">
    <property type="entry name" value="OPA_Antiporter"/>
</dbReference>
<sequence length="463" mass="50288">MRFINYFRKSVPVATPYPGNEDAQQRYYKKLRLQVLIAALLSHSLYYVCRTTLNVVKEPILDNGALNATQLGMIGSAMLFVYAVGKFVNGFLADYSNIKRFMAAGLILSAAANLIIGIAGFLNGDGYIGNAIFFLTFIILWGINGWAQSMGGPPGIVSLSRWYPLSTRGTYYGFFSASHNLGEFFSFLFVGAIVGLCGWHWGFAGSAVAGAIGIAIIIALLHDSPESKGLPPIEVLTGEEKSEEHKARSTRKMQRTAVRNPLVWMLALSSACMYVARYAVNGWGVLFLQEVKGFTLVEASQIVSVNALLGIFGAVCCGWLTDRFLHGRRNVLAFIVGLINTAALCLFFFSGSGMSINILSMVLFGTTIGILICFLGGLMAIDIVPREATGATIGIVGLTSYIGAGMQDIISGRLLDAHKVMIGSETHYNFTPATLFWIAASTLSFLLVLFVSRKQQGKEHDNR</sequence>
<evidence type="ECO:0000256" key="5">
    <source>
        <dbReference type="SAM" id="Phobius"/>
    </source>
</evidence>
<dbReference type="InterPro" id="IPR000849">
    <property type="entry name" value="Sugar_P_transporter"/>
</dbReference>
<feature type="transmembrane region" description="Helical" evidence="5">
    <location>
        <begin position="300"/>
        <end position="320"/>
    </location>
</feature>
<dbReference type="InterPro" id="IPR011701">
    <property type="entry name" value="MFS"/>
</dbReference>
<dbReference type="GO" id="GO:0061513">
    <property type="term" value="F:glucose 6-phosphate:phosphate antiporter activity"/>
    <property type="evidence" value="ECO:0007669"/>
    <property type="project" value="TreeGrafter"/>
</dbReference>
<feature type="transmembrane region" description="Helical" evidence="5">
    <location>
        <begin position="388"/>
        <end position="410"/>
    </location>
</feature>
<feature type="transmembrane region" description="Helical" evidence="5">
    <location>
        <begin position="101"/>
        <end position="121"/>
    </location>
</feature>
<feature type="domain" description="Major facilitator superfamily (MFS) profile" evidence="6">
    <location>
        <begin position="35"/>
        <end position="456"/>
    </location>
</feature>
<dbReference type="GO" id="GO:0005886">
    <property type="term" value="C:plasma membrane"/>
    <property type="evidence" value="ECO:0007669"/>
    <property type="project" value="TreeGrafter"/>
</dbReference>
<dbReference type="GO" id="GO:0012505">
    <property type="term" value="C:endomembrane system"/>
    <property type="evidence" value="ECO:0007669"/>
    <property type="project" value="UniProtKB-SubCell"/>
</dbReference>
<dbReference type="SUPFAM" id="SSF103473">
    <property type="entry name" value="MFS general substrate transporter"/>
    <property type="match status" value="1"/>
</dbReference>
<accession>A0AAE4RXN0</accession>
<gene>
    <name evidence="7" type="ORF">RVH17_07010</name>
</gene>
<proteinExistence type="predicted"/>
<protein>
    <submittedName>
        <fullName evidence="7">MFS transporter</fullName>
    </submittedName>
</protein>
<feature type="transmembrane region" description="Helical" evidence="5">
    <location>
        <begin position="356"/>
        <end position="381"/>
    </location>
</feature>
<reference evidence="7" key="1">
    <citation type="submission" date="2023-10" db="EMBL/GenBank/DDBJ databases">
        <title>Genome Sequence of the Bacteria from From Gut Wall in Crohn's Disease.</title>
        <authorList>
            <person name="Rodriguez-Palacios A."/>
        </authorList>
    </citation>
    <scope>NUCLEOTIDE SEQUENCE</scope>
    <source>
        <strain evidence="7">CavFT-hAR58</strain>
    </source>
</reference>
<feature type="transmembrane region" description="Helical" evidence="5">
    <location>
        <begin position="68"/>
        <end position="89"/>
    </location>
</feature>
<feature type="transmembrane region" description="Helical" evidence="5">
    <location>
        <begin position="430"/>
        <end position="451"/>
    </location>
</feature>
<dbReference type="PANTHER" id="PTHR43826:SF7">
    <property type="entry name" value="PROTEIN UHPC, PUTATIVE-RELATED"/>
    <property type="match status" value="1"/>
</dbReference>
<dbReference type="PROSITE" id="PS50850">
    <property type="entry name" value="MFS"/>
    <property type="match status" value="1"/>
</dbReference>
<dbReference type="AlphaFoldDB" id="A0AAE4RXN0"/>
<dbReference type="Proteomes" id="UP001181347">
    <property type="component" value="Unassembled WGS sequence"/>
</dbReference>
<feature type="transmembrane region" description="Helical" evidence="5">
    <location>
        <begin position="332"/>
        <end position="350"/>
    </location>
</feature>
<keyword evidence="4 5" id="KW-0472">Membrane</keyword>
<feature type="transmembrane region" description="Helical" evidence="5">
    <location>
        <begin position="261"/>
        <end position="280"/>
    </location>
</feature>
<dbReference type="GO" id="GO:0035435">
    <property type="term" value="P:phosphate ion transmembrane transport"/>
    <property type="evidence" value="ECO:0007669"/>
    <property type="project" value="TreeGrafter"/>
</dbReference>
<evidence type="ECO:0000256" key="1">
    <source>
        <dbReference type="ARBA" id="ARBA00004127"/>
    </source>
</evidence>
<dbReference type="Pfam" id="PF07690">
    <property type="entry name" value="MFS_1"/>
    <property type="match status" value="1"/>
</dbReference>
<feature type="transmembrane region" description="Helical" evidence="5">
    <location>
        <begin position="31"/>
        <end position="48"/>
    </location>
</feature>
<dbReference type="Gene3D" id="1.20.1250.20">
    <property type="entry name" value="MFS general substrate transporter like domains"/>
    <property type="match status" value="2"/>
</dbReference>
<evidence type="ECO:0000256" key="3">
    <source>
        <dbReference type="ARBA" id="ARBA00022989"/>
    </source>
</evidence>
<evidence type="ECO:0000313" key="7">
    <source>
        <dbReference type="EMBL" id="MDU0259861.1"/>
    </source>
</evidence>
<organism evidence="7 8">
    <name type="scientific">Alistipes finegoldii</name>
    <dbReference type="NCBI Taxonomy" id="214856"/>
    <lineage>
        <taxon>Bacteria</taxon>
        <taxon>Pseudomonadati</taxon>
        <taxon>Bacteroidota</taxon>
        <taxon>Bacteroidia</taxon>
        <taxon>Bacteroidales</taxon>
        <taxon>Rikenellaceae</taxon>
        <taxon>Alistipes</taxon>
    </lineage>
</organism>
<feature type="transmembrane region" description="Helical" evidence="5">
    <location>
        <begin position="127"/>
        <end position="148"/>
    </location>
</feature>
<dbReference type="PANTHER" id="PTHR43826">
    <property type="entry name" value="GLUCOSE-6-PHOSPHATE EXCHANGER SLC37A4"/>
    <property type="match status" value="1"/>
</dbReference>
<keyword evidence="2 5" id="KW-0812">Transmembrane</keyword>
<keyword evidence="3 5" id="KW-1133">Transmembrane helix</keyword>
<feature type="transmembrane region" description="Helical" evidence="5">
    <location>
        <begin position="169"/>
        <end position="193"/>
    </location>
</feature>
<evidence type="ECO:0000256" key="2">
    <source>
        <dbReference type="ARBA" id="ARBA00022692"/>
    </source>
</evidence>
<feature type="transmembrane region" description="Helical" evidence="5">
    <location>
        <begin position="199"/>
        <end position="221"/>
    </location>
</feature>
<evidence type="ECO:0000259" key="6">
    <source>
        <dbReference type="PROSITE" id="PS50850"/>
    </source>
</evidence>
<dbReference type="RefSeq" id="WP_227042884.1">
    <property type="nucleotide sequence ID" value="NZ_BAAFKU010000001.1"/>
</dbReference>
<dbReference type="EMBL" id="JAWDES010000005">
    <property type="protein sequence ID" value="MDU0259861.1"/>
    <property type="molecule type" value="Genomic_DNA"/>
</dbReference>
<dbReference type="PIRSF" id="PIRSF002808">
    <property type="entry name" value="Hexose_phosphate_transp"/>
    <property type="match status" value="1"/>
</dbReference>
<dbReference type="InterPro" id="IPR020846">
    <property type="entry name" value="MFS_dom"/>
</dbReference>
<evidence type="ECO:0000256" key="4">
    <source>
        <dbReference type="ARBA" id="ARBA00023136"/>
    </source>
</evidence>
<name>A0AAE4RXN0_9BACT</name>